<evidence type="ECO:0000256" key="9">
    <source>
        <dbReference type="ARBA" id="ARBA00023315"/>
    </source>
</evidence>
<keyword evidence="7 11" id="KW-0808">Transferase</keyword>
<evidence type="ECO:0000256" key="6">
    <source>
        <dbReference type="ARBA" id="ARBA00022532"/>
    </source>
</evidence>
<evidence type="ECO:0000313" key="15">
    <source>
        <dbReference type="Proteomes" id="UP000316449"/>
    </source>
</evidence>
<comment type="similarity">
    <text evidence="3 11">Belongs to the 2-oxoacid dehydrogenase family.</text>
</comment>
<keyword evidence="8 11" id="KW-0450">Lipoyl</keyword>
<dbReference type="PROSITE" id="PS50968">
    <property type="entry name" value="BIOTINYL_LIPOYL"/>
    <property type="match status" value="1"/>
</dbReference>
<dbReference type="InterPro" id="IPR011053">
    <property type="entry name" value="Single_hybrid_motif"/>
</dbReference>
<dbReference type="InterPro" id="IPR036625">
    <property type="entry name" value="E3-bd_dom_sf"/>
</dbReference>
<dbReference type="EC" id="2.3.1.61" evidence="4 11"/>
<dbReference type="NCBIfam" id="NF004309">
    <property type="entry name" value="PRK05704.1"/>
    <property type="match status" value="1"/>
</dbReference>
<dbReference type="Pfam" id="PF02817">
    <property type="entry name" value="E3_binding"/>
    <property type="match status" value="1"/>
</dbReference>
<dbReference type="SUPFAM" id="SSF52777">
    <property type="entry name" value="CoA-dependent acyltransferases"/>
    <property type="match status" value="1"/>
</dbReference>
<evidence type="ECO:0000259" key="12">
    <source>
        <dbReference type="PROSITE" id="PS50968"/>
    </source>
</evidence>
<dbReference type="PANTHER" id="PTHR43416:SF5">
    <property type="entry name" value="DIHYDROLIPOYLLYSINE-RESIDUE SUCCINYLTRANSFERASE COMPONENT OF 2-OXOGLUTARATE DEHYDROGENASE COMPLEX, MITOCHONDRIAL"/>
    <property type="match status" value="1"/>
</dbReference>
<feature type="domain" description="Lipoyl-binding" evidence="12">
    <location>
        <begin position="2"/>
        <end position="77"/>
    </location>
</feature>
<dbReference type="SUPFAM" id="SSF51230">
    <property type="entry name" value="Single hybrid motif"/>
    <property type="match status" value="1"/>
</dbReference>
<evidence type="ECO:0000256" key="10">
    <source>
        <dbReference type="ARBA" id="ARBA00052761"/>
    </source>
</evidence>
<evidence type="ECO:0000259" key="13">
    <source>
        <dbReference type="PROSITE" id="PS51826"/>
    </source>
</evidence>
<dbReference type="PROSITE" id="PS00189">
    <property type="entry name" value="LIPOYL"/>
    <property type="match status" value="1"/>
</dbReference>
<dbReference type="InterPro" id="IPR003016">
    <property type="entry name" value="2-oxoA_DH_lipoyl-BS"/>
</dbReference>
<dbReference type="NCBIfam" id="TIGR01347">
    <property type="entry name" value="sucB"/>
    <property type="match status" value="1"/>
</dbReference>
<comment type="catalytic activity">
    <reaction evidence="10 11">
        <text>N(6)-[(R)-dihydrolipoyl]-L-lysyl-[protein] + succinyl-CoA = N(6)-[(R)-S(8)-succinyldihydrolipoyl]-L-lysyl-[protein] + CoA</text>
        <dbReference type="Rhea" id="RHEA:15213"/>
        <dbReference type="Rhea" id="RHEA-COMP:10475"/>
        <dbReference type="Rhea" id="RHEA-COMP:20092"/>
        <dbReference type="ChEBI" id="CHEBI:57287"/>
        <dbReference type="ChEBI" id="CHEBI:57292"/>
        <dbReference type="ChEBI" id="CHEBI:83100"/>
        <dbReference type="ChEBI" id="CHEBI:83120"/>
        <dbReference type="EC" id="2.3.1.61"/>
    </reaction>
</comment>
<evidence type="ECO:0000256" key="5">
    <source>
        <dbReference type="ARBA" id="ARBA00019511"/>
    </source>
</evidence>
<dbReference type="EMBL" id="SHBK01000008">
    <property type="protein sequence ID" value="RZO24561.1"/>
    <property type="molecule type" value="Genomic_DNA"/>
</dbReference>
<dbReference type="GO" id="GO:0004149">
    <property type="term" value="F:dihydrolipoyllysine-residue succinyltransferase activity"/>
    <property type="evidence" value="ECO:0007669"/>
    <property type="project" value="UniProtKB-UniRule"/>
</dbReference>
<evidence type="ECO:0000256" key="4">
    <source>
        <dbReference type="ARBA" id="ARBA00012945"/>
    </source>
</evidence>
<dbReference type="GO" id="GO:0006099">
    <property type="term" value="P:tricarboxylic acid cycle"/>
    <property type="evidence" value="ECO:0007669"/>
    <property type="project" value="UniProtKB-UniRule"/>
</dbReference>
<dbReference type="CDD" id="cd06849">
    <property type="entry name" value="lipoyl_domain"/>
    <property type="match status" value="1"/>
</dbReference>
<dbReference type="UniPathway" id="UPA00868">
    <property type="reaction ID" value="UER00840"/>
</dbReference>
<evidence type="ECO:0000256" key="1">
    <source>
        <dbReference type="ARBA" id="ARBA00004052"/>
    </source>
</evidence>
<evidence type="ECO:0000313" key="14">
    <source>
        <dbReference type="EMBL" id="RZO24561.1"/>
    </source>
</evidence>
<dbReference type="Gene3D" id="4.10.320.10">
    <property type="entry name" value="E3-binding domain"/>
    <property type="match status" value="1"/>
</dbReference>
<dbReference type="PANTHER" id="PTHR43416">
    <property type="entry name" value="DIHYDROLIPOYLLYSINE-RESIDUE SUCCINYLTRANSFERASE COMPONENT OF 2-OXOGLUTARATE DEHYDROGENASE COMPLEX, MITOCHONDRIAL-RELATED"/>
    <property type="match status" value="1"/>
</dbReference>
<comment type="function">
    <text evidence="1 11">E2 component of the 2-oxoglutarate dehydrogenase (OGDH) complex which catalyzes the second step in the conversion of 2-oxoglutarate to succinyl-CoA and CO(2).</text>
</comment>
<dbReference type="InterPro" id="IPR006255">
    <property type="entry name" value="SucB"/>
</dbReference>
<name>A0A520MTL1_9GAMM</name>
<dbReference type="GO" id="GO:0045252">
    <property type="term" value="C:oxoglutarate dehydrogenase complex"/>
    <property type="evidence" value="ECO:0007669"/>
    <property type="project" value="UniProtKB-UniRule"/>
</dbReference>
<dbReference type="Proteomes" id="UP000316449">
    <property type="component" value="Unassembled WGS sequence"/>
</dbReference>
<gene>
    <name evidence="14" type="primary">odhB</name>
    <name evidence="14" type="ORF">EVA98_01145</name>
</gene>
<dbReference type="InterPro" id="IPR023213">
    <property type="entry name" value="CAT-like_dom_sf"/>
</dbReference>
<evidence type="ECO:0000256" key="2">
    <source>
        <dbReference type="ARBA" id="ARBA00005145"/>
    </source>
</evidence>
<evidence type="ECO:0000256" key="8">
    <source>
        <dbReference type="ARBA" id="ARBA00022823"/>
    </source>
</evidence>
<evidence type="ECO:0000256" key="3">
    <source>
        <dbReference type="ARBA" id="ARBA00007317"/>
    </source>
</evidence>
<dbReference type="InterPro" id="IPR001078">
    <property type="entry name" value="2-oxoacid_DH_actylTfrase"/>
</dbReference>
<keyword evidence="9 11" id="KW-0012">Acyltransferase</keyword>
<evidence type="ECO:0000256" key="11">
    <source>
        <dbReference type="RuleBase" id="RU361138"/>
    </source>
</evidence>
<reference evidence="14 15" key="1">
    <citation type="submission" date="2019-02" db="EMBL/GenBank/DDBJ databases">
        <title>Prokaryotic population dynamics and viral predation in marine succession experiment using metagenomics: the confinement effect.</title>
        <authorList>
            <person name="Haro-Moreno J.M."/>
            <person name="Rodriguez-Valera F."/>
            <person name="Lopez-Perez M."/>
        </authorList>
    </citation>
    <scope>NUCLEOTIDE SEQUENCE [LARGE SCALE GENOMIC DNA]</scope>
    <source>
        <strain evidence="14">MED-G165</strain>
    </source>
</reference>
<dbReference type="Pfam" id="PF00364">
    <property type="entry name" value="Biotin_lipoyl"/>
    <property type="match status" value="1"/>
</dbReference>
<proteinExistence type="inferred from homology"/>
<dbReference type="SUPFAM" id="SSF47005">
    <property type="entry name" value="Peripheral subunit-binding domain of 2-oxo acid dehydrogenase complex"/>
    <property type="match status" value="1"/>
</dbReference>
<dbReference type="Gene3D" id="3.30.559.10">
    <property type="entry name" value="Chloramphenicol acetyltransferase-like domain"/>
    <property type="match status" value="1"/>
</dbReference>
<dbReference type="PROSITE" id="PS51826">
    <property type="entry name" value="PSBD"/>
    <property type="match status" value="1"/>
</dbReference>
<keyword evidence="6 11" id="KW-0816">Tricarboxylic acid cycle</keyword>
<evidence type="ECO:0000256" key="7">
    <source>
        <dbReference type="ARBA" id="ARBA00022679"/>
    </source>
</evidence>
<dbReference type="AlphaFoldDB" id="A0A520MTL1"/>
<feature type="domain" description="Peripheral subunit-binding (PSBD)" evidence="13">
    <location>
        <begin position="111"/>
        <end position="148"/>
    </location>
</feature>
<dbReference type="GO" id="GO:0005829">
    <property type="term" value="C:cytosol"/>
    <property type="evidence" value="ECO:0007669"/>
    <property type="project" value="TreeGrafter"/>
</dbReference>
<comment type="cofactor">
    <cofactor evidence="11">
        <name>(R)-lipoate</name>
        <dbReference type="ChEBI" id="CHEBI:83088"/>
    </cofactor>
    <text evidence="11">Binds 1 lipoyl cofactor covalently.</text>
</comment>
<dbReference type="InterPro" id="IPR000089">
    <property type="entry name" value="Biotin_lipoyl"/>
</dbReference>
<dbReference type="InterPro" id="IPR004167">
    <property type="entry name" value="PSBD"/>
</dbReference>
<accession>A0A520MTL1</accession>
<dbReference type="Pfam" id="PF00198">
    <property type="entry name" value="2-oxoacid_dh"/>
    <property type="match status" value="1"/>
</dbReference>
<organism evidence="14 15">
    <name type="scientific">SAR86 cluster bacterium</name>
    <dbReference type="NCBI Taxonomy" id="2030880"/>
    <lineage>
        <taxon>Bacteria</taxon>
        <taxon>Pseudomonadati</taxon>
        <taxon>Pseudomonadota</taxon>
        <taxon>Gammaproteobacteria</taxon>
        <taxon>SAR86 cluster</taxon>
    </lineage>
</organism>
<comment type="caution">
    <text evidence="14">The sequence shown here is derived from an EMBL/GenBank/DDBJ whole genome shotgun (WGS) entry which is preliminary data.</text>
</comment>
<comment type="pathway">
    <text evidence="2 11">Amino-acid degradation; L-lysine degradation via saccharopine pathway; glutaryl-CoA from L-lysine: step 6/6.</text>
</comment>
<dbReference type="GO" id="GO:0033512">
    <property type="term" value="P:L-lysine catabolic process to acetyl-CoA via saccharopine"/>
    <property type="evidence" value="ECO:0007669"/>
    <property type="project" value="UniProtKB-UniRule"/>
</dbReference>
<sequence length="410" mass="44707">MSIEIKSPTFPESVADGTIANWVKKEGELVKQDEVIAEIETDKVVLEVVAPFDGVISKVLKPAGEIVLSAELIAEFEERDQVKTITEKDTPADSELNKVDSIQPSKVKTKANGPAVKKLLKEHDLDEKSIDGSGKDGRITKADVVNHLDESIEGKTETKTMKEIHSPASVSAVASSDDRLEERVPMSRLRSTIANRLLSVKQETAMLTTFNEVDLKPIKDLRAKYGEDFFAEHGVKLGFMGFFVLAAVQALKKFPVVNASIDGSDIVYHGYQDVGVAVSTERGLVVPVIRDADSLRIPDVEKSILDYSDKAKNGKLSIAEMQGGTFTISNGGVFGSLLSTPILNAPQTAILGMHTIQDRPVAIDGEVVIRPMMYLALSYDHRLLDGKEAVAFLIAIKDQLESPEKLLLNL</sequence>
<dbReference type="Gene3D" id="2.40.50.100">
    <property type="match status" value="1"/>
</dbReference>
<protein>
    <recommendedName>
        <fullName evidence="5 11">Dihydrolipoyllysine-residue succinyltransferase component of 2-oxoglutarate dehydrogenase complex</fullName>
        <ecNumber evidence="4 11">2.3.1.61</ecNumber>
    </recommendedName>
    <alternativeName>
        <fullName evidence="11">2-oxoglutarate dehydrogenase complex component E2</fullName>
    </alternativeName>
</protein>
<dbReference type="InterPro" id="IPR050537">
    <property type="entry name" value="2-oxoacid_dehydrogenase"/>
</dbReference>